<dbReference type="STRING" id="658196.A0A397SVD5"/>
<accession>A0A397SVD5</accession>
<proteinExistence type="predicted"/>
<dbReference type="Proteomes" id="UP000265703">
    <property type="component" value="Unassembled WGS sequence"/>
</dbReference>
<keyword evidence="2" id="KW-1185">Reference proteome</keyword>
<dbReference type="OrthoDB" id="2344127at2759"/>
<sequence>MLGNLISIALWKIYYQPVDYQRNAKKLLEVSLNIGYIPRASFSSITTPNEVHQADVLYMPYDKIGRILTSATIARALKEKYDNPECPLTWPEIFLSDKDPELEANEKLLKEYSDASDLLTLRMNKISQSWVRNLPIVVKDINNSITYGPIGFDEEKLSGDVLVRYLIDTRELEAGLYWLEEVPFGLVDDDDYVIKRPERSFVREELQVIPFDTELPLNESMIALRISGSFS</sequence>
<dbReference type="AlphaFoldDB" id="A0A397SVD5"/>
<organism evidence="1 2">
    <name type="scientific">Glomus cerebriforme</name>
    <dbReference type="NCBI Taxonomy" id="658196"/>
    <lineage>
        <taxon>Eukaryota</taxon>
        <taxon>Fungi</taxon>
        <taxon>Fungi incertae sedis</taxon>
        <taxon>Mucoromycota</taxon>
        <taxon>Glomeromycotina</taxon>
        <taxon>Glomeromycetes</taxon>
        <taxon>Glomerales</taxon>
        <taxon>Glomeraceae</taxon>
        <taxon>Glomus</taxon>
    </lineage>
</organism>
<dbReference type="EMBL" id="QKYT01000350">
    <property type="protein sequence ID" value="RIA86694.1"/>
    <property type="molecule type" value="Genomic_DNA"/>
</dbReference>
<protein>
    <submittedName>
        <fullName evidence="1">Uncharacterized protein</fullName>
    </submittedName>
</protein>
<name>A0A397SVD5_9GLOM</name>
<evidence type="ECO:0000313" key="1">
    <source>
        <dbReference type="EMBL" id="RIA86694.1"/>
    </source>
</evidence>
<gene>
    <name evidence="1" type="ORF">C1645_828922</name>
</gene>
<comment type="caution">
    <text evidence="1">The sequence shown here is derived from an EMBL/GenBank/DDBJ whole genome shotgun (WGS) entry which is preliminary data.</text>
</comment>
<evidence type="ECO:0000313" key="2">
    <source>
        <dbReference type="Proteomes" id="UP000265703"/>
    </source>
</evidence>
<reference evidence="1 2" key="1">
    <citation type="submission" date="2018-06" db="EMBL/GenBank/DDBJ databases">
        <title>Comparative genomics reveals the genomic features of Rhizophagus irregularis, R. cerebriforme, R. diaphanum and Gigaspora rosea, and their symbiotic lifestyle signature.</title>
        <authorList>
            <person name="Morin E."/>
            <person name="San Clemente H."/>
            <person name="Chen E.C.H."/>
            <person name="De La Providencia I."/>
            <person name="Hainaut M."/>
            <person name="Kuo A."/>
            <person name="Kohler A."/>
            <person name="Murat C."/>
            <person name="Tang N."/>
            <person name="Roy S."/>
            <person name="Loubradou J."/>
            <person name="Henrissat B."/>
            <person name="Grigoriev I.V."/>
            <person name="Corradi N."/>
            <person name="Roux C."/>
            <person name="Martin F.M."/>
        </authorList>
    </citation>
    <scope>NUCLEOTIDE SEQUENCE [LARGE SCALE GENOMIC DNA]</scope>
    <source>
        <strain evidence="1 2">DAOM 227022</strain>
    </source>
</reference>